<accession>A0A1W1BWW5</accession>
<dbReference type="PANTHER" id="PTHR38342">
    <property type="entry name" value="SLR5037 PROTEIN"/>
    <property type="match status" value="1"/>
</dbReference>
<dbReference type="EMBL" id="FPHG01000034">
    <property type="protein sequence ID" value="SFV58098.1"/>
    <property type="molecule type" value="Genomic_DNA"/>
</dbReference>
<evidence type="ECO:0000313" key="1">
    <source>
        <dbReference type="EMBL" id="SFV58098.1"/>
    </source>
</evidence>
<evidence type="ECO:0008006" key="2">
    <source>
        <dbReference type="Google" id="ProtNLM"/>
    </source>
</evidence>
<dbReference type="InterPro" id="IPR035923">
    <property type="entry name" value="TT1751-like_sf"/>
</dbReference>
<sequence>MNFIKGILLALLLSFTSLLAQNDITVFTSDNKDGKITTKSIESEFKKAGFTISANRDMNTPFTKQFKDTSFKIYNLFTFYKKDIVLELAKKYPNVGLFAPMSMSIYTKKGENSISISSLSAEAMIKIMKIDKDDKTILALRKLVVDTLKKAMPNGKFEKLSYKMIKPKGELVTTFKIEMDKEDWDEELEDFKMSFEGELAMNGFVIAGHNNLGDDFDDVNYENYDFYEVYSICKLPVIYTIAKTHPEAGAYAPCSLYLEKKKGDNNMHIAFPSVYNWMSTMSITDKKDIEVLEDAQKRMKNILSNI</sequence>
<gene>
    <name evidence="1" type="ORF">MNB_SV-9-531</name>
</gene>
<protein>
    <recommendedName>
        <fullName evidence="2">DUF302 domain-containing protein</fullName>
    </recommendedName>
</protein>
<dbReference type="AlphaFoldDB" id="A0A1W1BWW5"/>
<organism evidence="1">
    <name type="scientific">hydrothermal vent metagenome</name>
    <dbReference type="NCBI Taxonomy" id="652676"/>
    <lineage>
        <taxon>unclassified sequences</taxon>
        <taxon>metagenomes</taxon>
        <taxon>ecological metagenomes</taxon>
    </lineage>
</organism>
<name>A0A1W1BWW5_9ZZZZ</name>
<dbReference type="PANTHER" id="PTHR38342:SF1">
    <property type="entry name" value="SLR5037 PROTEIN"/>
    <property type="match status" value="1"/>
</dbReference>
<dbReference type="SUPFAM" id="SSF103247">
    <property type="entry name" value="TT1751-like"/>
    <property type="match status" value="2"/>
</dbReference>
<proteinExistence type="predicted"/>
<dbReference type="Gene3D" id="3.30.310.70">
    <property type="entry name" value="TT1751-like domain"/>
    <property type="match status" value="2"/>
</dbReference>
<reference evidence="1" key="1">
    <citation type="submission" date="2016-10" db="EMBL/GenBank/DDBJ databases">
        <authorList>
            <person name="de Groot N.N."/>
        </authorList>
    </citation>
    <scope>NUCLEOTIDE SEQUENCE</scope>
</reference>